<dbReference type="Pfam" id="PF08393">
    <property type="entry name" value="DHC_N2"/>
    <property type="match status" value="1"/>
</dbReference>
<organism evidence="2 3">
    <name type="scientific">Ladona fulva</name>
    <name type="common">Scarce chaser dragonfly</name>
    <name type="synonym">Libellula fulva</name>
    <dbReference type="NCBI Taxonomy" id="123851"/>
    <lineage>
        <taxon>Eukaryota</taxon>
        <taxon>Metazoa</taxon>
        <taxon>Ecdysozoa</taxon>
        <taxon>Arthropoda</taxon>
        <taxon>Hexapoda</taxon>
        <taxon>Insecta</taxon>
        <taxon>Pterygota</taxon>
        <taxon>Palaeoptera</taxon>
        <taxon>Odonata</taxon>
        <taxon>Epiprocta</taxon>
        <taxon>Anisoptera</taxon>
        <taxon>Libelluloidea</taxon>
        <taxon>Libellulidae</taxon>
        <taxon>Ladona</taxon>
    </lineage>
</organism>
<reference evidence="2" key="1">
    <citation type="submission" date="2013-04" db="EMBL/GenBank/DDBJ databases">
        <authorList>
            <person name="Qu J."/>
            <person name="Murali S.C."/>
            <person name="Bandaranaike D."/>
            <person name="Bellair M."/>
            <person name="Blankenburg K."/>
            <person name="Chao H."/>
            <person name="Dinh H."/>
            <person name="Doddapaneni H."/>
            <person name="Downs B."/>
            <person name="Dugan-Rocha S."/>
            <person name="Elkadiri S."/>
            <person name="Gnanaolivu R.D."/>
            <person name="Hernandez B."/>
            <person name="Javaid M."/>
            <person name="Jayaseelan J.C."/>
            <person name="Lee S."/>
            <person name="Li M."/>
            <person name="Ming W."/>
            <person name="Munidasa M."/>
            <person name="Muniz J."/>
            <person name="Nguyen L."/>
            <person name="Ongeri F."/>
            <person name="Osuji N."/>
            <person name="Pu L.-L."/>
            <person name="Puazo M."/>
            <person name="Qu C."/>
            <person name="Quiroz J."/>
            <person name="Raj R."/>
            <person name="Weissenberger G."/>
            <person name="Xin Y."/>
            <person name="Zou X."/>
            <person name="Han Y."/>
            <person name="Richards S."/>
            <person name="Worley K."/>
            <person name="Muzny D."/>
            <person name="Gibbs R."/>
        </authorList>
    </citation>
    <scope>NUCLEOTIDE SEQUENCE</scope>
    <source>
        <strain evidence="2">Sampled in the wild</strain>
    </source>
</reference>
<dbReference type="PANTHER" id="PTHR45703:SF1">
    <property type="entry name" value="DYNEINS HEAVY CHAIN"/>
    <property type="match status" value="1"/>
</dbReference>
<keyword evidence="3" id="KW-1185">Reference proteome</keyword>
<dbReference type="GO" id="GO:0030286">
    <property type="term" value="C:dynein complex"/>
    <property type="evidence" value="ECO:0007669"/>
    <property type="project" value="InterPro"/>
</dbReference>
<dbReference type="OrthoDB" id="424310at2759"/>
<dbReference type="Gene3D" id="1.20.140.100">
    <property type="entry name" value="Dynein heavy chain, N-terminal domain 2"/>
    <property type="match status" value="1"/>
</dbReference>
<dbReference type="Proteomes" id="UP000792457">
    <property type="component" value="Unassembled WGS sequence"/>
</dbReference>
<dbReference type="PANTHER" id="PTHR45703">
    <property type="entry name" value="DYNEIN HEAVY CHAIN"/>
    <property type="match status" value="1"/>
</dbReference>
<dbReference type="Gene3D" id="3.20.180.20">
    <property type="entry name" value="Dynein heavy chain, N-terminal domain 2"/>
    <property type="match status" value="1"/>
</dbReference>
<protein>
    <recommendedName>
        <fullName evidence="1">Dynein heavy chain linker domain-containing protein</fullName>
    </recommendedName>
</protein>
<name>A0A8K0P3Z5_LADFU</name>
<comment type="caution">
    <text evidence="2">The sequence shown here is derived from an EMBL/GenBank/DDBJ whole genome shotgun (WGS) entry which is preliminary data.</text>
</comment>
<dbReference type="GO" id="GO:0007018">
    <property type="term" value="P:microtubule-based movement"/>
    <property type="evidence" value="ECO:0007669"/>
    <property type="project" value="InterPro"/>
</dbReference>
<reference evidence="2" key="2">
    <citation type="submission" date="2017-10" db="EMBL/GenBank/DDBJ databases">
        <title>Ladona fulva Genome sequencing and assembly.</title>
        <authorList>
            <person name="Murali S."/>
            <person name="Richards S."/>
            <person name="Bandaranaike D."/>
            <person name="Bellair M."/>
            <person name="Blankenburg K."/>
            <person name="Chao H."/>
            <person name="Dinh H."/>
            <person name="Doddapaneni H."/>
            <person name="Dugan-Rocha S."/>
            <person name="Elkadiri S."/>
            <person name="Gnanaolivu R."/>
            <person name="Hernandez B."/>
            <person name="Skinner E."/>
            <person name="Javaid M."/>
            <person name="Lee S."/>
            <person name="Li M."/>
            <person name="Ming W."/>
            <person name="Munidasa M."/>
            <person name="Muniz J."/>
            <person name="Nguyen L."/>
            <person name="Hughes D."/>
            <person name="Osuji N."/>
            <person name="Pu L.-L."/>
            <person name="Puazo M."/>
            <person name="Qu C."/>
            <person name="Quiroz J."/>
            <person name="Raj R."/>
            <person name="Weissenberger G."/>
            <person name="Xin Y."/>
            <person name="Zou X."/>
            <person name="Han Y."/>
            <person name="Worley K."/>
            <person name="Muzny D."/>
            <person name="Gibbs R."/>
        </authorList>
    </citation>
    <scope>NUCLEOTIDE SEQUENCE</scope>
    <source>
        <strain evidence="2">Sampled in the wild</strain>
    </source>
</reference>
<dbReference type="AlphaFoldDB" id="A0A8K0P3Z5"/>
<dbReference type="InterPro" id="IPR013602">
    <property type="entry name" value="Dynein_heavy_linker"/>
</dbReference>
<evidence type="ECO:0000313" key="2">
    <source>
        <dbReference type="EMBL" id="KAG8232252.1"/>
    </source>
</evidence>
<sequence length="143" mass="16627">MPTESKKFTLVDRSLRRVMKNAFENPNLLKTCSDRRLLEILKDCSNLLEVVQKGLSDYLETKRLSFPRFYFLSDDELLDILSQAQHPATVQPHLRKCFENIYKLDGLRNLIKGPLQKVERQVLSALITIEVHSRDVVSDLLEK</sequence>
<dbReference type="EMBL" id="KZ308605">
    <property type="protein sequence ID" value="KAG8232252.1"/>
    <property type="molecule type" value="Genomic_DNA"/>
</dbReference>
<evidence type="ECO:0000259" key="1">
    <source>
        <dbReference type="Pfam" id="PF08393"/>
    </source>
</evidence>
<dbReference type="GO" id="GO:0045505">
    <property type="term" value="F:dynein intermediate chain binding"/>
    <property type="evidence" value="ECO:0007669"/>
    <property type="project" value="InterPro"/>
</dbReference>
<evidence type="ECO:0000313" key="3">
    <source>
        <dbReference type="Proteomes" id="UP000792457"/>
    </source>
</evidence>
<feature type="domain" description="Dynein heavy chain linker" evidence="1">
    <location>
        <begin position="1"/>
        <end position="105"/>
    </location>
</feature>
<dbReference type="InterPro" id="IPR042222">
    <property type="entry name" value="Dynein_2_N"/>
</dbReference>
<accession>A0A8K0P3Z5</accession>
<dbReference type="GO" id="GO:0051959">
    <property type="term" value="F:dynein light intermediate chain binding"/>
    <property type="evidence" value="ECO:0007669"/>
    <property type="project" value="InterPro"/>
</dbReference>
<dbReference type="InterPro" id="IPR042228">
    <property type="entry name" value="Dynein_linker_3"/>
</dbReference>
<gene>
    <name evidence="2" type="ORF">J437_LFUL011805</name>
</gene>
<dbReference type="InterPro" id="IPR026983">
    <property type="entry name" value="DHC"/>
</dbReference>
<proteinExistence type="predicted"/>
<feature type="non-terminal residue" evidence="2">
    <location>
        <position position="143"/>
    </location>
</feature>